<feature type="active site" description="Nucleophile" evidence="2">
    <location>
        <position position="12"/>
    </location>
</feature>
<dbReference type="PANTHER" id="PTHR42943">
    <property type="entry name" value="GLUTATHIONE S-TRANSFERASE KAPPA"/>
    <property type="match status" value="1"/>
</dbReference>
<evidence type="ECO:0000256" key="2">
    <source>
        <dbReference type="PIRSR" id="PIRSR006386-1"/>
    </source>
</evidence>
<dbReference type="Gene3D" id="3.40.30.10">
    <property type="entry name" value="Glutaredoxin"/>
    <property type="match status" value="1"/>
</dbReference>
<organism evidence="4 5">
    <name type="scientific">Alcaligenes xylosoxydans xylosoxydans</name>
    <name type="common">Achromobacter xylosoxidans</name>
    <dbReference type="NCBI Taxonomy" id="85698"/>
    <lineage>
        <taxon>Bacteria</taxon>
        <taxon>Pseudomonadati</taxon>
        <taxon>Pseudomonadota</taxon>
        <taxon>Betaproteobacteria</taxon>
        <taxon>Burkholderiales</taxon>
        <taxon>Alcaligenaceae</taxon>
        <taxon>Achromobacter</taxon>
    </lineage>
</organism>
<dbReference type="GO" id="GO:0006749">
    <property type="term" value="P:glutathione metabolic process"/>
    <property type="evidence" value="ECO:0007669"/>
    <property type="project" value="TreeGrafter"/>
</dbReference>
<dbReference type="eggNOG" id="COG3917">
    <property type="taxonomic scope" value="Bacteria"/>
</dbReference>
<comment type="similarity">
    <text evidence="1">Belongs to the GST superfamily. NadH family.</text>
</comment>
<evidence type="ECO:0000313" key="4">
    <source>
        <dbReference type="EMBL" id="MCZ8404278.1"/>
    </source>
</evidence>
<feature type="domain" description="DSBA-like thioredoxin" evidence="3">
    <location>
        <begin position="3"/>
        <end position="195"/>
    </location>
</feature>
<dbReference type="GO" id="GO:1901170">
    <property type="term" value="P:naphthalene catabolic process"/>
    <property type="evidence" value="ECO:0007669"/>
    <property type="project" value="InterPro"/>
</dbReference>
<dbReference type="InterPro" id="IPR036249">
    <property type="entry name" value="Thioredoxin-like_sf"/>
</dbReference>
<evidence type="ECO:0000256" key="1">
    <source>
        <dbReference type="PIRNR" id="PIRNR006386"/>
    </source>
</evidence>
<dbReference type="RefSeq" id="WP_024068545.1">
    <property type="nucleotide sequence ID" value="NZ_CP025774.1"/>
</dbReference>
<dbReference type="Proteomes" id="UP001141992">
    <property type="component" value="Unassembled WGS sequence"/>
</dbReference>
<dbReference type="PIRSF" id="PIRSF006386">
    <property type="entry name" value="HCCAis_GSTk"/>
    <property type="match status" value="1"/>
</dbReference>
<dbReference type="CDD" id="cd03022">
    <property type="entry name" value="DsbA_HCCA_Iso"/>
    <property type="match status" value="1"/>
</dbReference>
<evidence type="ECO:0000259" key="3">
    <source>
        <dbReference type="Pfam" id="PF01323"/>
    </source>
</evidence>
<proteinExistence type="inferred from homology"/>
<dbReference type="InterPro" id="IPR051924">
    <property type="entry name" value="GST_Kappa/NadH"/>
</dbReference>
<dbReference type="PANTHER" id="PTHR42943:SF13">
    <property type="entry name" value="GLUTATHIONE S-TRANSFERASE KAPPA-RELATED"/>
    <property type="match status" value="1"/>
</dbReference>
<dbReference type="KEGG" id="axx:ERS451415_02288"/>
<keyword evidence="1 4" id="KW-0413">Isomerase</keyword>
<name>A0A0D6HBA0_ALCXX</name>
<evidence type="ECO:0000313" key="5">
    <source>
        <dbReference type="Proteomes" id="UP001141992"/>
    </source>
</evidence>
<dbReference type="InterPro" id="IPR014440">
    <property type="entry name" value="HCCAis_GSTk"/>
</dbReference>
<dbReference type="SUPFAM" id="SSF52833">
    <property type="entry name" value="Thioredoxin-like"/>
    <property type="match status" value="1"/>
</dbReference>
<gene>
    <name evidence="4" type="ORF">O9570_22665</name>
</gene>
<accession>A0A0D6HBA0</accession>
<sequence length="199" mass="21902">MKTIDYYFWLNSDWAYLGADRLEALAARQQARIRYLPVDLPEVYARTGGVLLGQRAPERQAYRVTELARWCRKLGIHVNATPAHMCPDAGLASRLVIAADAAGLPVAALYKAILAAEWCEERDISSPDTLRAIAREQGLDAGALMAAAEQPATRRAYRDNTDAAVAAGVFGSPSYVYRGELFWGQDRLEMLEEAVAASR</sequence>
<dbReference type="EC" id="5.99.1.4" evidence="1"/>
<dbReference type="Pfam" id="PF01323">
    <property type="entry name" value="DSBA"/>
    <property type="match status" value="1"/>
</dbReference>
<dbReference type="AlphaFoldDB" id="A0A0D6HBA0"/>
<dbReference type="InterPro" id="IPR001853">
    <property type="entry name" value="DSBA-like_thioredoxin_dom"/>
</dbReference>
<comment type="catalytic activity">
    <reaction evidence="1">
        <text>2-hydroxychromene-2-carboxylate = (3E)-4-(2-hydroxyphenyl)-2-oxobut-3-enoate</text>
        <dbReference type="Rhea" id="RHEA:27401"/>
        <dbReference type="ChEBI" id="CHEBI:59350"/>
        <dbReference type="ChEBI" id="CHEBI:59353"/>
        <dbReference type="EC" id="5.99.1.4"/>
    </reaction>
</comment>
<protein>
    <recommendedName>
        <fullName evidence="1">2-hydroxychromene-2-carboxylate isomerase</fullName>
        <ecNumber evidence="1">5.99.1.4</ecNumber>
    </recommendedName>
</protein>
<dbReference type="InterPro" id="IPR044087">
    <property type="entry name" value="NahD-like"/>
</dbReference>
<dbReference type="GO" id="GO:0018845">
    <property type="term" value="F:2-hydroxychromene-2-carboxylate isomerase activity"/>
    <property type="evidence" value="ECO:0007669"/>
    <property type="project" value="UniProtKB-UniRule"/>
</dbReference>
<comment type="caution">
    <text evidence="4">The sequence shown here is derived from an EMBL/GenBank/DDBJ whole genome shotgun (WGS) entry which is preliminary data.</text>
</comment>
<dbReference type="GO" id="GO:0004602">
    <property type="term" value="F:glutathione peroxidase activity"/>
    <property type="evidence" value="ECO:0007669"/>
    <property type="project" value="TreeGrafter"/>
</dbReference>
<dbReference type="EMBL" id="JAPZVI010000022">
    <property type="protein sequence ID" value="MCZ8404278.1"/>
    <property type="molecule type" value="Genomic_DNA"/>
</dbReference>
<dbReference type="GO" id="GO:0004364">
    <property type="term" value="F:glutathione transferase activity"/>
    <property type="evidence" value="ECO:0007669"/>
    <property type="project" value="TreeGrafter"/>
</dbReference>
<reference evidence="4" key="1">
    <citation type="submission" date="2022-12" db="EMBL/GenBank/DDBJ databases">
        <authorList>
            <person name="Voronina O.L."/>
            <person name="Kunda M.S."/>
            <person name="Ryzhova N."/>
            <person name="Aksenova E.I."/>
        </authorList>
    </citation>
    <scope>NUCLEOTIDE SEQUENCE</scope>
    <source>
        <strain evidence="4">SCCH136:Ach223948</strain>
    </source>
</reference>